<organism evidence="5 6">
    <name type="scientific">Janibacter indicus</name>
    <dbReference type="NCBI Taxonomy" id="857417"/>
    <lineage>
        <taxon>Bacteria</taxon>
        <taxon>Bacillati</taxon>
        <taxon>Actinomycetota</taxon>
        <taxon>Actinomycetes</taxon>
        <taxon>Micrococcales</taxon>
        <taxon>Intrasporangiaceae</taxon>
        <taxon>Janibacter</taxon>
    </lineage>
</organism>
<dbReference type="Pfam" id="PF13579">
    <property type="entry name" value="Glyco_trans_4_4"/>
    <property type="match status" value="1"/>
</dbReference>
<dbReference type="PANTHER" id="PTHR12526:SF636">
    <property type="entry name" value="BLL3647 PROTEIN"/>
    <property type="match status" value="1"/>
</dbReference>
<dbReference type="Pfam" id="PF00534">
    <property type="entry name" value="Glycos_transf_1"/>
    <property type="match status" value="1"/>
</dbReference>
<evidence type="ECO:0000256" key="1">
    <source>
        <dbReference type="ARBA" id="ARBA00022676"/>
    </source>
</evidence>
<dbReference type="EMBL" id="CP062789">
    <property type="protein sequence ID" value="QOK23573.1"/>
    <property type="molecule type" value="Genomic_DNA"/>
</dbReference>
<keyword evidence="1" id="KW-0328">Glycosyltransferase</keyword>
<dbReference type="RefSeq" id="WP_192911589.1">
    <property type="nucleotide sequence ID" value="NZ_CP062789.1"/>
</dbReference>
<proteinExistence type="predicted"/>
<accession>A0A7L9J3J1</accession>
<dbReference type="Gene3D" id="3.40.50.2000">
    <property type="entry name" value="Glycogen Phosphorylase B"/>
    <property type="match status" value="2"/>
</dbReference>
<sequence>MRRARLLYVVTSDISLDVLLHGQLAHMRDLGWQVAAIADDGGRLSQVAEREGVAIQGLSMAREISPVRDLDSLARLLRRLRELRPDVVNYGTPKASLLTSIAAWTLRVPRRVYVIRGLRYEGTTGRRRAVLLQAERIASGLATDVVAVSESVARAYRRDVRPRRPIVVIGRGSSNGVRPRDVQNAAEMADIRSRYIGAGQTMVLFVGRHHPDKGFDDLVAALARPELDSSVLVSVGPVEGELPASAQVLAEGQRWHHVPWSDDAQLFMAAADLLVLPTRREGFSNVLVESQLMGTPVVAYDVTGTGDAVRAGATGLLTPQGDVLALATAIRSLVDDPSLRHQMGAAGREWVMAEFSPRRVWSGLDRVYRGEPLEDGSVW</sequence>
<dbReference type="GO" id="GO:0016757">
    <property type="term" value="F:glycosyltransferase activity"/>
    <property type="evidence" value="ECO:0007669"/>
    <property type="project" value="UniProtKB-KW"/>
</dbReference>
<dbReference type="Proteomes" id="UP000593998">
    <property type="component" value="Chromosome"/>
</dbReference>
<dbReference type="InterPro" id="IPR001296">
    <property type="entry name" value="Glyco_trans_1"/>
</dbReference>
<reference evidence="5 6" key="1">
    <citation type="submission" date="2020-10" db="EMBL/GenBank/DDBJ databases">
        <title>Janibacter indicus TT2 genome sequence.</title>
        <authorList>
            <person name="Lee K."/>
            <person name="Ganzorig M."/>
        </authorList>
    </citation>
    <scope>NUCLEOTIDE SEQUENCE [LARGE SCALE GENOMIC DNA]</scope>
    <source>
        <strain evidence="5 6">TT2</strain>
    </source>
</reference>
<feature type="domain" description="Glycosyl transferase family 1" evidence="3">
    <location>
        <begin position="198"/>
        <end position="350"/>
    </location>
</feature>
<keyword evidence="2 5" id="KW-0808">Transferase</keyword>
<dbReference type="InterPro" id="IPR028098">
    <property type="entry name" value="Glyco_trans_4-like_N"/>
</dbReference>
<evidence type="ECO:0000313" key="6">
    <source>
        <dbReference type="Proteomes" id="UP000593998"/>
    </source>
</evidence>
<feature type="domain" description="Glycosyltransferase subfamily 4-like N-terminal" evidence="4">
    <location>
        <begin position="22"/>
        <end position="172"/>
    </location>
</feature>
<gene>
    <name evidence="5" type="ORF">IGS73_03995</name>
</gene>
<evidence type="ECO:0000313" key="5">
    <source>
        <dbReference type="EMBL" id="QOK23573.1"/>
    </source>
</evidence>
<dbReference type="PANTHER" id="PTHR12526">
    <property type="entry name" value="GLYCOSYLTRANSFERASE"/>
    <property type="match status" value="1"/>
</dbReference>
<dbReference type="SUPFAM" id="SSF53756">
    <property type="entry name" value="UDP-Glycosyltransferase/glycogen phosphorylase"/>
    <property type="match status" value="1"/>
</dbReference>
<name>A0A7L9J3J1_9MICO</name>
<evidence type="ECO:0000259" key="4">
    <source>
        <dbReference type="Pfam" id="PF13579"/>
    </source>
</evidence>
<dbReference type="AlphaFoldDB" id="A0A7L9J3J1"/>
<protein>
    <submittedName>
        <fullName evidence="5">Glycosyltransferase</fullName>
    </submittedName>
</protein>
<evidence type="ECO:0000259" key="3">
    <source>
        <dbReference type="Pfam" id="PF00534"/>
    </source>
</evidence>
<evidence type="ECO:0000256" key="2">
    <source>
        <dbReference type="ARBA" id="ARBA00022679"/>
    </source>
</evidence>